<evidence type="ECO:0000313" key="6">
    <source>
        <dbReference type="Proteomes" id="UP001625389"/>
    </source>
</evidence>
<proteinExistence type="predicted"/>
<evidence type="ECO:0000256" key="3">
    <source>
        <dbReference type="ARBA" id="ARBA00023169"/>
    </source>
</evidence>
<keyword evidence="4" id="KW-0472">Membrane</keyword>
<comment type="pathway">
    <text evidence="1">Capsule biogenesis; capsule polysaccharide biosynthesis.</text>
</comment>
<protein>
    <recommendedName>
        <fullName evidence="7">Capsular polysaccharide biosynthesis protein</fullName>
    </recommendedName>
</protein>
<dbReference type="Proteomes" id="UP001625389">
    <property type="component" value="Unassembled WGS sequence"/>
</dbReference>
<gene>
    <name evidence="5" type="ORF">ACEN34_02600</name>
</gene>
<reference evidence="5 6" key="1">
    <citation type="submission" date="2024-08" db="EMBL/GenBank/DDBJ databases">
        <authorList>
            <person name="Arias E."/>
        </authorList>
    </citation>
    <scope>NUCLEOTIDE SEQUENCE [LARGE SCALE GENOMIC DNA]</scope>
    <source>
        <strain evidence="5 6">FAM 25317</strain>
    </source>
</reference>
<dbReference type="EMBL" id="JBGQPK010000005">
    <property type="protein sequence ID" value="MFL2028501.1"/>
    <property type="molecule type" value="Genomic_DNA"/>
</dbReference>
<dbReference type="InterPro" id="IPR050445">
    <property type="entry name" value="Bact_polysacc_biosynth/exp"/>
</dbReference>
<keyword evidence="2" id="KW-0972">Capsule biogenesis/degradation</keyword>
<feature type="transmembrane region" description="Helical" evidence="4">
    <location>
        <begin position="184"/>
        <end position="205"/>
    </location>
</feature>
<evidence type="ECO:0000256" key="2">
    <source>
        <dbReference type="ARBA" id="ARBA00022903"/>
    </source>
</evidence>
<evidence type="ECO:0000256" key="4">
    <source>
        <dbReference type="SAM" id="Phobius"/>
    </source>
</evidence>
<evidence type="ECO:0000313" key="5">
    <source>
        <dbReference type="EMBL" id="MFL2028501.1"/>
    </source>
</evidence>
<accession>A0ABW8U9D7</accession>
<evidence type="ECO:0000256" key="1">
    <source>
        <dbReference type="ARBA" id="ARBA00005132"/>
    </source>
</evidence>
<evidence type="ECO:0008006" key="7">
    <source>
        <dbReference type="Google" id="ProtNLM"/>
    </source>
</evidence>
<feature type="transmembrane region" description="Helical" evidence="4">
    <location>
        <begin position="20"/>
        <end position="41"/>
    </location>
</feature>
<name>A0ABW8U9D7_9LACO</name>
<keyword evidence="4" id="KW-0812">Transmembrane</keyword>
<dbReference type="PANTHER" id="PTHR32309">
    <property type="entry name" value="TYROSINE-PROTEIN KINASE"/>
    <property type="match status" value="1"/>
</dbReference>
<dbReference type="PANTHER" id="PTHR32309:SF13">
    <property type="entry name" value="FERRIC ENTEROBACTIN TRANSPORT PROTEIN FEPE"/>
    <property type="match status" value="1"/>
</dbReference>
<dbReference type="RefSeq" id="WP_407136914.1">
    <property type="nucleotide sequence ID" value="NZ_JBGQPK010000005.1"/>
</dbReference>
<sequence>MLESKKISWREISNVLHRRLLIEIIVALVVLVGGFFVLHLGRATPTAAPKYTATSQVLLTLPESKQQVVLDQTVNPQYVTTFADVVGTDLIARPARTKLAQQGIKLSLSALEKMVDAHTNNNNSLIEINVTTDKRVTAKQIAQVYAQVASQNVKPIMGLGRGKVVTQPRVNQVLAIQKLPIKRIAILVIAAIILGLASGCVVEILDRRIRSRYFVASTLAATPLILTQQPTAIELATVRNTLDIATPHAQILVAQLPNASSELTAAVQALAQQYAAAGDRVLLVDLATDTAMLQQFAVATTPADYQGGTVARLPQSPATPTLLTLAEFERSLARLKGDFQRIIFVAAGAEIVGNQQLALHLAAARLLLLQQGVTTKKAAYQLQQQSQSTTPVNVVLYFGN</sequence>
<keyword evidence="4" id="KW-1133">Transmembrane helix</keyword>
<keyword evidence="6" id="KW-1185">Reference proteome</keyword>
<organism evidence="5 6">
    <name type="scientific">Loigolactobacillus zhaoyuanensis</name>
    <dbReference type="NCBI Taxonomy" id="2486017"/>
    <lineage>
        <taxon>Bacteria</taxon>
        <taxon>Bacillati</taxon>
        <taxon>Bacillota</taxon>
        <taxon>Bacilli</taxon>
        <taxon>Lactobacillales</taxon>
        <taxon>Lactobacillaceae</taxon>
        <taxon>Loigolactobacillus</taxon>
    </lineage>
</organism>
<keyword evidence="3" id="KW-0270">Exopolysaccharide synthesis</keyword>
<comment type="caution">
    <text evidence="5">The sequence shown here is derived from an EMBL/GenBank/DDBJ whole genome shotgun (WGS) entry which is preliminary data.</text>
</comment>